<comment type="caution">
    <text evidence="2">The sequence shown here is derived from an EMBL/GenBank/DDBJ whole genome shotgun (WGS) entry which is preliminary data.</text>
</comment>
<dbReference type="Proteomes" id="UP001183176">
    <property type="component" value="Unassembled WGS sequence"/>
</dbReference>
<name>A0ABU2JHZ3_9ACTN</name>
<dbReference type="EMBL" id="JAVREH010000197">
    <property type="protein sequence ID" value="MDT0264600.1"/>
    <property type="molecule type" value="Genomic_DNA"/>
</dbReference>
<dbReference type="RefSeq" id="WP_311425732.1">
    <property type="nucleotide sequence ID" value="NZ_JAVREH010000197.1"/>
</dbReference>
<evidence type="ECO:0000313" key="3">
    <source>
        <dbReference type="Proteomes" id="UP001183176"/>
    </source>
</evidence>
<proteinExistence type="predicted"/>
<organism evidence="2 3">
    <name type="scientific">Jatrophihabitans lederbergiae</name>
    <dbReference type="NCBI Taxonomy" id="3075547"/>
    <lineage>
        <taxon>Bacteria</taxon>
        <taxon>Bacillati</taxon>
        <taxon>Actinomycetota</taxon>
        <taxon>Actinomycetes</taxon>
        <taxon>Jatrophihabitantales</taxon>
        <taxon>Jatrophihabitantaceae</taxon>
        <taxon>Jatrophihabitans</taxon>
    </lineage>
</organism>
<dbReference type="Pfam" id="PF14016">
    <property type="entry name" value="DUF4232"/>
    <property type="match status" value="1"/>
</dbReference>
<protein>
    <submittedName>
        <fullName evidence="2">DUF4232 domain-containing protein</fullName>
    </submittedName>
</protein>
<feature type="domain" description="DUF4232" evidence="1">
    <location>
        <begin position="7"/>
        <end position="128"/>
    </location>
</feature>
<keyword evidence="3" id="KW-1185">Reference proteome</keyword>
<sequence length="141" mass="14483">MAAACNAQLAVRSAPAQGGDSHGGVIVIFTNTACMACTIYGYPGAAVLDKSGRQIVQATRTLSGYLGGCRCATPEHLRLDHSQSASAIVEGDNGGGDECLRGVAILATPPNTTKPTRIPLQAYSCHVQVHPVVRGTAGTKH</sequence>
<evidence type="ECO:0000259" key="1">
    <source>
        <dbReference type="Pfam" id="PF14016"/>
    </source>
</evidence>
<accession>A0ABU2JHZ3</accession>
<evidence type="ECO:0000313" key="2">
    <source>
        <dbReference type="EMBL" id="MDT0264600.1"/>
    </source>
</evidence>
<reference evidence="3" key="1">
    <citation type="submission" date="2023-07" db="EMBL/GenBank/DDBJ databases">
        <title>30 novel species of actinomycetes from the DSMZ collection.</title>
        <authorList>
            <person name="Nouioui I."/>
        </authorList>
    </citation>
    <scope>NUCLEOTIDE SEQUENCE [LARGE SCALE GENOMIC DNA]</scope>
    <source>
        <strain evidence="3">DSM 44399</strain>
    </source>
</reference>
<dbReference type="InterPro" id="IPR025326">
    <property type="entry name" value="DUF4232"/>
</dbReference>
<gene>
    <name evidence="2" type="ORF">RM423_24965</name>
</gene>